<dbReference type="PANTHER" id="PTHR43279">
    <property type="entry name" value="CATECHOL-2,3-DIOXYGENASE"/>
    <property type="match status" value="1"/>
</dbReference>
<dbReference type="InterPro" id="IPR029068">
    <property type="entry name" value="Glyas_Bleomycin-R_OHBP_Dase"/>
</dbReference>
<dbReference type="Proteomes" id="UP000078516">
    <property type="component" value="Unassembled WGS sequence"/>
</dbReference>
<dbReference type="InterPro" id="IPR037523">
    <property type="entry name" value="VOC_core"/>
</dbReference>
<comment type="caution">
    <text evidence="1">The sequence shown here is derived from an EMBL/GenBank/DDBJ whole genome shotgun (WGS) entry which is preliminary data.</text>
</comment>
<protein>
    <submittedName>
        <fullName evidence="1">Glyoxalase</fullName>
    </submittedName>
</protein>
<dbReference type="SUPFAM" id="SSF54593">
    <property type="entry name" value="Glyoxalase/Bleomycin resistance protein/Dihydroxybiphenyl dioxygenase"/>
    <property type="match status" value="2"/>
</dbReference>
<dbReference type="Gene3D" id="3.10.180.10">
    <property type="entry name" value="2,3-Dihydroxybiphenyl 1,2-Dioxygenase, domain 1"/>
    <property type="match status" value="2"/>
</dbReference>
<organism evidence="1 2">
    <name type="scientific">Enterococcus thailandicus</name>
    <dbReference type="NCBI Taxonomy" id="417368"/>
    <lineage>
        <taxon>Bacteria</taxon>
        <taxon>Bacillati</taxon>
        <taxon>Bacillota</taxon>
        <taxon>Bacilli</taxon>
        <taxon>Lactobacillales</taxon>
        <taxon>Enterococcaceae</taxon>
        <taxon>Enterococcus</taxon>
    </lineage>
</organism>
<dbReference type="PROSITE" id="PS51819">
    <property type="entry name" value="VOC"/>
    <property type="match status" value="2"/>
</dbReference>
<dbReference type="EMBL" id="LWMN01000002">
    <property type="protein sequence ID" value="OAQ56784.1"/>
    <property type="molecule type" value="Genomic_DNA"/>
</dbReference>
<dbReference type="Pfam" id="PF00903">
    <property type="entry name" value="Glyoxalase"/>
    <property type="match status" value="1"/>
</dbReference>
<dbReference type="InterPro" id="IPR004360">
    <property type="entry name" value="Glyas_Fos-R_dOase_dom"/>
</dbReference>
<sequence length="293" mass="32590">MAILIPDFQLTATAHIGVVALNVSNLVKMTDFYERVIGLTLLESTENQSVLGVKDQALLILTKIENPLPVTRKTGLYHVAFLLPTREALGDALLHYLQIEAPIAGASDHGYSEALYLTDPEGNGIEVYRDKPMSEWMIKEDGEIVGVTEELDGDGVLEAASRHWQGFPKGTIVGHVHLKVSDLDQTQTFFTEVLGLSLKNDFGNQAKFFAAGSYHHHIGSNIWLGTHIPAMEPNDLGLNYYTFEVPLAELTRLEKHWKTKTIDYEKNEEGQLILFDPNGIQVRITGRNPQIDA</sequence>
<proteinExistence type="predicted"/>
<evidence type="ECO:0000313" key="2">
    <source>
        <dbReference type="Proteomes" id="UP000078516"/>
    </source>
</evidence>
<gene>
    <name evidence="1" type="ORF">A6E74_11670</name>
</gene>
<accession>A0A179EUB2</accession>
<dbReference type="RefSeq" id="WP_067481495.1">
    <property type="nucleotide sequence ID" value="NZ_BSWU01000020.1"/>
</dbReference>
<keyword evidence="2" id="KW-1185">Reference proteome</keyword>
<name>A0A179EUB2_ENTTH</name>
<reference evidence="1 2" key="1">
    <citation type="submission" date="2016-04" db="EMBL/GenBank/DDBJ databases">
        <title>Draft genome of an Enterococcus thailandicus strain isolated from bovine feces.</title>
        <authorList>
            <person name="Beukers A.G."/>
            <person name="Zaheer R."/>
            <person name="Goji N."/>
            <person name="Cook S.R."/>
            <person name="Amoako K."/>
            <person name="Chaves A.V."/>
            <person name="Ward M.P."/>
            <person name="Mcallister T.A."/>
        </authorList>
    </citation>
    <scope>NUCLEOTIDE SEQUENCE [LARGE SCALE GENOMIC DNA]</scope>
    <source>
        <strain evidence="1 2">F0711D 46</strain>
    </source>
</reference>
<dbReference type="CDD" id="cd07255">
    <property type="entry name" value="VOC_BsCatE_like_N"/>
    <property type="match status" value="1"/>
</dbReference>
<dbReference type="AlphaFoldDB" id="A0A179EUB2"/>
<evidence type="ECO:0000313" key="1">
    <source>
        <dbReference type="EMBL" id="OAQ56784.1"/>
    </source>
</evidence>
<dbReference type="KEGG" id="eth:CK496_01530"/>
<dbReference type="PANTHER" id="PTHR43279:SF1">
    <property type="entry name" value="CATECHOL-2,3-DIOXYGENASE"/>
    <property type="match status" value="1"/>
</dbReference>
<dbReference type="GeneID" id="77486316"/>